<comment type="caution">
    <text evidence="1">The sequence shown here is derived from an EMBL/GenBank/DDBJ whole genome shotgun (WGS) entry which is preliminary data.</text>
</comment>
<reference evidence="1" key="2">
    <citation type="submission" date="2020-11" db="EMBL/GenBank/DDBJ databases">
        <authorList>
            <person name="McCartney M.A."/>
            <person name="Auch B."/>
            <person name="Kono T."/>
            <person name="Mallez S."/>
            <person name="Becker A."/>
            <person name="Gohl D.M."/>
            <person name="Silverstein K.A.T."/>
            <person name="Koren S."/>
            <person name="Bechman K.B."/>
            <person name="Herman A."/>
            <person name="Abrahante J.E."/>
            <person name="Garbe J."/>
        </authorList>
    </citation>
    <scope>NUCLEOTIDE SEQUENCE</scope>
    <source>
        <strain evidence="1">Duluth1</strain>
        <tissue evidence="1">Whole animal</tissue>
    </source>
</reference>
<accession>A0A9D4KNL9</accession>
<organism evidence="1 3">
    <name type="scientific">Dreissena polymorpha</name>
    <name type="common">Zebra mussel</name>
    <name type="synonym">Mytilus polymorpha</name>
    <dbReference type="NCBI Taxonomy" id="45954"/>
    <lineage>
        <taxon>Eukaryota</taxon>
        <taxon>Metazoa</taxon>
        <taxon>Spiralia</taxon>
        <taxon>Lophotrochozoa</taxon>
        <taxon>Mollusca</taxon>
        <taxon>Bivalvia</taxon>
        <taxon>Autobranchia</taxon>
        <taxon>Heteroconchia</taxon>
        <taxon>Euheterodonta</taxon>
        <taxon>Imparidentia</taxon>
        <taxon>Neoheterodontei</taxon>
        <taxon>Myida</taxon>
        <taxon>Dreissenoidea</taxon>
        <taxon>Dreissenidae</taxon>
        <taxon>Dreissena</taxon>
    </lineage>
</organism>
<dbReference type="EMBL" id="JAIWYP010000004">
    <property type="protein sequence ID" value="KAH3842823.1"/>
    <property type="molecule type" value="Genomic_DNA"/>
</dbReference>
<sequence>MQTQELEEICKCIIDAWQQLDPNIIAKTFKRSATSPTTWTGLTTTLFGTTW</sequence>
<dbReference type="EMBL" id="JAIWYP010000004">
    <property type="protein sequence ID" value="KAH3842827.1"/>
    <property type="molecule type" value="Genomic_DNA"/>
</dbReference>
<keyword evidence="3" id="KW-1185">Reference proteome</keyword>
<evidence type="ECO:0000313" key="2">
    <source>
        <dbReference type="EMBL" id="KAH3842827.1"/>
    </source>
</evidence>
<proteinExistence type="predicted"/>
<dbReference type="Proteomes" id="UP000828390">
    <property type="component" value="Unassembled WGS sequence"/>
</dbReference>
<evidence type="ECO:0000313" key="3">
    <source>
        <dbReference type="Proteomes" id="UP000828390"/>
    </source>
</evidence>
<name>A0A9D4KNL9_DREPO</name>
<dbReference type="AlphaFoldDB" id="A0A9D4KNL9"/>
<evidence type="ECO:0000313" key="1">
    <source>
        <dbReference type="EMBL" id="KAH3842823.1"/>
    </source>
</evidence>
<reference evidence="1" key="1">
    <citation type="journal article" date="2019" name="bioRxiv">
        <title>The Genome of the Zebra Mussel, Dreissena polymorpha: A Resource for Invasive Species Research.</title>
        <authorList>
            <person name="McCartney M.A."/>
            <person name="Auch B."/>
            <person name="Kono T."/>
            <person name="Mallez S."/>
            <person name="Zhang Y."/>
            <person name="Obille A."/>
            <person name="Becker A."/>
            <person name="Abrahante J.E."/>
            <person name="Garbe J."/>
            <person name="Badalamenti J.P."/>
            <person name="Herman A."/>
            <person name="Mangelson H."/>
            <person name="Liachko I."/>
            <person name="Sullivan S."/>
            <person name="Sone E.D."/>
            <person name="Koren S."/>
            <person name="Silverstein K.A.T."/>
            <person name="Beckman K.B."/>
            <person name="Gohl D.M."/>
        </authorList>
    </citation>
    <scope>NUCLEOTIDE SEQUENCE</scope>
    <source>
        <strain evidence="1">Duluth1</strain>
        <tissue evidence="1">Whole animal</tissue>
    </source>
</reference>
<protein>
    <submittedName>
        <fullName evidence="1">Uncharacterized protein</fullName>
    </submittedName>
</protein>
<gene>
    <name evidence="1" type="ORF">DPMN_116327</name>
    <name evidence="2" type="ORF">DPMN_116331</name>
</gene>